<dbReference type="OrthoDB" id="3524701at2759"/>
<organism evidence="3 4">
    <name type="scientific">Periconia macrospinosa</name>
    <dbReference type="NCBI Taxonomy" id="97972"/>
    <lineage>
        <taxon>Eukaryota</taxon>
        <taxon>Fungi</taxon>
        <taxon>Dikarya</taxon>
        <taxon>Ascomycota</taxon>
        <taxon>Pezizomycotina</taxon>
        <taxon>Dothideomycetes</taxon>
        <taxon>Pleosporomycetidae</taxon>
        <taxon>Pleosporales</taxon>
        <taxon>Massarineae</taxon>
        <taxon>Periconiaceae</taxon>
        <taxon>Periconia</taxon>
    </lineage>
</organism>
<evidence type="ECO:0000256" key="1">
    <source>
        <dbReference type="ARBA" id="ARBA00022741"/>
    </source>
</evidence>
<accession>A0A2V1D907</accession>
<protein>
    <submittedName>
        <fullName evidence="3">Uncharacterized protein</fullName>
    </submittedName>
</protein>
<proteinExistence type="predicted"/>
<dbReference type="Gene3D" id="3.40.50.300">
    <property type="entry name" value="P-loop containing nucleotide triphosphate hydrolases"/>
    <property type="match status" value="1"/>
</dbReference>
<dbReference type="InterPro" id="IPR050100">
    <property type="entry name" value="TRAFAC_GTPase_members"/>
</dbReference>
<dbReference type="InterPro" id="IPR027417">
    <property type="entry name" value="P-loop_NTPase"/>
</dbReference>
<gene>
    <name evidence="3" type="ORF">DM02DRAFT_619136</name>
</gene>
<sequence length="195" mass="21657">MSEGESAKGKTLAILGSESVGTAKALGNLIYKCGGIELPVLEWLQKKGVNSYERAVEELKDADKELYFYTPKYRVVVKEQPVSTDGLLIVVEMPQSHQTCLVGDFVDQIKESTSFFAQGKVVIVVNAIDESNWSKNEYENFVSNLRAELRHLGMSAESIHIIPSKFQGENFIEPSLDTPWYAGPILVNVLDEILS</sequence>
<dbReference type="AlphaFoldDB" id="A0A2V1D907"/>
<keyword evidence="4" id="KW-1185">Reference proteome</keyword>
<dbReference type="Proteomes" id="UP000244855">
    <property type="component" value="Unassembled WGS sequence"/>
</dbReference>
<dbReference type="STRING" id="97972.A0A2V1D907"/>
<name>A0A2V1D907_9PLEO</name>
<keyword evidence="2" id="KW-0342">GTP-binding</keyword>
<evidence type="ECO:0000313" key="3">
    <source>
        <dbReference type="EMBL" id="PVH93684.1"/>
    </source>
</evidence>
<keyword evidence="1" id="KW-0547">Nucleotide-binding</keyword>
<dbReference type="PANTHER" id="PTHR23115">
    <property type="entry name" value="TRANSLATION FACTOR"/>
    <property type="match status" value="1"/>
</dbReference>
<dbReference type="GO" id="GO:0005525">
    <property type="term" value="F:GTP binding"/>
    <property type="evidence" value="ECO:0007669"/>
    <property type="project" value="UniProtKB-KW"/>
</dbReference>
<evidence type="ECO:0000256" key="2">
    <source>
        <dbReference type="ARBA" id="ARBA00023134"/>
    </source>
</evidence>
<reference evidence="3 4" key="1">
    <citation type="journal article" date="2018" name="Sci. Rep.">
        <title>Comparative genomics provides insights into the lifestyle and reveals functional heterogeneity of dark septate endophytic fungi.</title>
        <authorList>
            <person name="Knapp D.G."/>
            <person name="Nemeth J.B."/>
            <person name="Barry K."/>
            <person name="Hainaut M."/>
            <person name="Henrissat B."/>
            <person name="Johnson J."/>
            <person name="Kuo A."/>
            <person name="Lim J.H.P."/>
            <person name="Lipzen A."/>
            <person name="Nolan M."/>
            <person name="Ohm R.A."/>
            <person name="Tamas L."/>
            <person name="Grigoriev I.V."/>
            <person name="Spatafora J.W."/>
            <person name="Nagy L.G."/>
            <person name="Kovacs G.M."/>
        </authorList>
    </citation>
    <scope>NUCLEOTIDE SEQUENCE [LARGE SCALE GENOMIC DNA]</scope>
    <source>
        <strain evidence="3 4">DSE2036</strain>
    </source>
</reference>
<dbReference type="EMBL" id="KZ805574">
    <property type="protein sequence ID" value="PVH93684.1"/>
    <property type="molecule type" value="Genomic_DNA"/>
</dbReference>
<evidence type="ECO:0000313" key="4">
    <source>
        <dbReference type="Proteomes" id="UP000244855"/>
    </source>
</evidence>